<feature type="transmembrane region" description="Helical" evidence="1">
    <location>
        <begin position="105"/>
        <end position="126"/>
    </location>
</feature>
<evidence type="ECO:0000256" key="1">
    <source>
        <dbReference type="SAM" id="Phobius"/>
    </source>
</evidence>
<sequence>MKLYADLPSRRTTQFVGDLLLALWIVLWIWLATRVHEATEELAIPGRRIDASAGDLGAQLHDAAGSVGDLPIVGDDASKPLNGAGDAAEQLARAGRAQVEAVDTLAFWLAITTALVPILLVLAFYVPRRVRFVRRATAGQRLIDSAADLDLFALRALTHQPLHVLARISDDPAGRWRARDPEIVRRLALLDLADAGLAPPPADGRR</sequence>
<gene>
    <name evidence="2" type="ORF">SAMN04487968_11114</name>
</gene>
<name>A0A1I1LU06_9ACTN</name>
<dbReference type="RefSeq" id="WP_091125083.1">
    <property type="nucleotide sequence ID" value="NZ_FOLB01000011.1"/>
</dbReference>
<evidence type="ECO:0000313" key="3">
    <source>
        <dbReference type="Proteomes" id="UP000198832"/>
    </source>
</evidence>
<dbReference type="AlphaFoldDB" id="A0A1I1LU06"/>
<proteinExistence type="predicted"/>
<keyword evidence="1" id="KW-0472">Membrane</keyword>
<protein>
    <recommendedName>
        <fullName evidence="4">Transmembrane protein</fullName>
    </recommendedName>
</protein>
<keyword evidence="1" id="KW-1133">Transmembrane helix</keyword>
<reference evidence="2 3" key="1">
    <citation type="submission" date="2016-10" db="EMBL/GenBank/DDBJ databases">
        <authorList>
            <person name="de Groot N.N."/>
        </authorList>
    </citation>
    <scope>NUCLEOTIDE SEQUENCE [LARGE SCALE GENOMIC DNA]</scope>
    <source>
        <strain evidence="2 3">CGMCC 1.7056</strain>
    </source>
</reference>
<keyword evidence="3" id="KW-1185">Reference proteome</keyword>
<keyword evidence="1" id="KW-0812">Transmembrane</keyword>
<dbReference type="EMBL" id="FOLB01000011">
    <property type="protein sequence ID" value="SFC76475.1"/>
    <property type="molecule type" value="Genomic_DNA"/>
</dbReference>
<evidence type="ECO:0000313" key="2">
    <source>
        <dbReference type="EMBL" id="SFC76475.1"/>
    </source>
</evidence>
<accession>A0A1I1LU06</accession>
<dbReference type="OrthoDB" id="5198533at2"/>
<dbReference type="Proteomes" id="UP000198832">
    <property type="component" value="Unassembled WGS sequence"/>
</dbReference>
<dbReference type="STRING" id="574651.SAMN04487968_11114"/>
<feature type="transmembrane region" description="Helical" evidence="1">
    <location>
        <begin position="12"/>
        <end position="31"/>
    </location>
</feature>
<evidence type="ECO:0008006" key="4">
    <source>
        <dbReference type="Google" id="ProtNLM"/>
    </source>
</evidence>
<organism evidence="2 3">
    <name type="scientific">Nocardioides terrae</name>
    <dbReference type="NCBI Taxonomy" id="574651"/>
    <lineage>
        <taxon>Bacteria</taxon>
        <taxon>Bacillati</taxon>
        <taxon>Actinomycetota</taxon>
        <taxon>Actinomycetes</taxon>
        <taxon>Propionibacteriales</taxon>
        <taxon>Nocardioidaceae</taxon>
        <taxon>Nocardioides</taxon>
    </lineage>
</organism>